<keyword evidence="3" id="KW-1185">Reference proteome</keyword>
<dbReference type="Proteomes" id="UP000034883">
    <property type="component" value="Chromosome"/>
</dbReference>
<name>A0A0F6W7Q1_9BACT</name>
<gene>
    <name evidence="2" type="ORF">DB32_006697</name>
</gene>
<evidence type="ECO:0008006" key="4">
    <source>
        <dbReference type="Google" id="ProtNLM"/>
    </source>
</evidence>
<feature type="transmembrane region" description="Helical" evidence="1">
    <location>
        <begin position="48"/>
        <end position="68"/>
    </location>
</feature>
<organism evidence="2 3">
    <name type="scientific">Sandaracinus amylolyticus</name>
    <dbReference type="NCBI Taxonomy" id="927083"/>
    <lineage>
        <taxon>Bacteria</taxon>
        <taxon>Pseudomonadati</taxon>
        <taxon>Myxococcota</taxon>
        <taxon>Polyangia</taxon>
        <taxon>Polyangiales</taxon>
        <taxon>Sandaracinaceae</taxon>
        <taxon>Sandaracinus</taxon>
    </lineage>
</organism>
<evidence type="ECO:0000256" key="1">
    <source>
        <dbReference type="SAM" id="Phobius"/>
    </source>
</evidence>
<feature type="transmembrane region" description="Helical" evidence="1">
    <location>
        <begin position="18"/>
        <end position="36"/>
    </location>
</feature>
<feature type="transmembrane region" description="Helical" evidence="1">
    <location>
        <begin position="159"/>
        <end position="181"/>
    </location>
</feature>
<accession>A0A0F6W7Q1</accession>
<dbReference type="STRING" id="927083.DB32_006697"/>
<evidence type="ECO:0000313" key="2">
    <source>
        <dbReference type="EMBL" id="AKF09548.1"/>
    </source>
</evidence>
<proteinExistence type="predicted"/>
<reference evidence="2 3" key="1">
    <citation type="submission" date="2015-03" db="EMBL/GenBank/DDBJ databases">
        <title>Genome assembly of Sandaracinus amylolyticus DSM 53668.</title>
        <authorList>
            <person name="Sharma G."/>
            <person name="Subramanian S."/>
        </authorList>
    </citation>
    <scope>NUCLEOTIDE SEQUENCE [LARGE SCALE GENOMIC DNA]</scope>
    <source>
        <strain evidence="2 3">DSM 53668</strain>
    </source>
</reference>
<dbReference type="KEGG" id="samy:DB32_006697"/>
<dbReference type="AlphaFoldDB" id="A0A0F6W7Q1"/>
<evidence type="ECO:0000313" key="3">
    <source>
        <dbReference type="Proteomes" id="UP000034883"/>
    </source>
</evidence>
<protein>
    <recommendedName>
        <fullName evidence="4">Flippase-like domain-containing protein</fullName>
    </recommendedName>
</protein>
<feature type="transmembrane region" description="Helical" evidence="1">
    <location>
        <begin position="236"/>
        <end position="258"/>
    </location>
</feature>
<keyword evidence="1" id="KW-0472">Membrane</keyword>
<keyword evidence="1" id="KW-0812">Transmembrane</keyword>
<feature type="transmembrane region" description="Helical" evidence="1">
    <location>
        <begin position="293"/>
        <end position="318"/>
    </location>
</feature>
<dbReference type="EMBL" id="CP011125">
    <property type="protein sequence ID" value="AKF09548.1"/>
    <property type="molecule type" value="Genomic_DNA"/>
</dbReference>
<sequence>MAPEAPARSETWKRALRALFLIAGIAMLVVLIRGAGPERVLETVIGAAAWMPLVIAFDLGFFACEAMAHRAVLGPRRTEIPWSRFVRSSFLYYCVLAIAPLGRAGAEVARAASFAPWVGGGRAAAAAANVQGGVLIANLVISVPCWIAVSSTVGVDHPLAWLLALNGIGTGIAGAFTLLIVRRSRVGTWLGTRFPRLAKMGAELDDAVVAPRRDLIVATAWCCAARIVQIGMYASLLAAIGASVTLGGTLVALGVHLVGAGFGDFVPNQIGILEGAYRIFADAVGLAHDPARAISIALLARVAQFVIAGSGMLALAMWRRDAAVVSAPS</sequence>
<dbReference type="RefSeq" id="WP_053236584.1">
    <property type="nucleotide sequence ID" value="NZ_CP011125.1"/>
</dbReference>
<keyword evidence="1" id="KW-1133">Transmembrane helix</keyword>
<dbReference type="OrthoDB" id="5381218at2"/>